<accession>A0A126V626</accession>
<reference evidence="2 3" key="1">
    <citation type="submission" date="2016-02" db="EMBL/GenBank/DDBJ databases">
        <title>Complete genome sequence of Halocynthiibacter arcticus PAMC 20958t from arctic marine sediment.</title>
        <authorList>
            <person name="Lee Y.M."/>
            <person name="Baek K."/>
            <person name="Lee H.K."/>
            <person name="Shin S.C."/>
        </authorList>
    </citation>
    <scope>NUCLEOTIDE SEQUENCE [LARGE SCALE GENOMIC DNA]</scope>
    <source>
        <strain evidence="2">PAMC 20958</strain>
    </source>
</reference>
<dbReference type="STRING" id="1579316.RC74_18350"/>
<organism evidence="2 3">
    <name type="scientific">Falsihalocynthiibacter arcticus</name>
    <dbReference type="NCBI Taxonomy" id="1579316"/>
    <lineage>
        <taxon>Bacteria</taxon>
        <taxon>Pseudomonadati</taxon>
        <taxon>Pseudomonadota</taxon>
        <taxon>Alphaproteobacteria</taxon>
        <taxon>Rhodobacterales</taxon>
        <taxon>Roseobacteraceae</taxon>
        <taxon>Falsihalocynthiibacter</taxon>
    </lineage>
</organism>
<dbReference type="EMBL" id="CP014327">
    <property type="protein sequence ID" value="AML53743.1"/>
    <property type="molecule type" value="Genomic_DNA"/>
</dbReference>
<evidence type="ECO:0000313" key="3">
    <source>
        <dbReference type="Proteomes" id="UP000070371"/>
    </source>
</evidence>
<name>A0A126V626_9RHOB</name>
<evidence type="ECO:0000313" key="2">
    <source>
        <dbReference type="EMBL" id="AML53743.1"/>
    </source>
</evidence>
<gene>
    <name evidence="2" type="ORF">RC74_18350</name>
</gene>
<protein>
    <recommendedName>
        <fullName evidence="4">Transporter</fullName>
    </recommendedName>
</protein>
<proteinExistence type="predicted"/>
<dbReference type="OrthoDB" id="9809066at2"/>
<sequence>MRSLTAVWLGVFALATPVTAQDSDSVDLAKKMSNPISSLISVPFQYNSNSGYGPNEGTQNYMNIQPVIPFSLNDDWNVISRTILPVISNNGNMPGGSAFGLGDTVQSVFFSPKAPTSGGLIWGAGPAFLLPTATEESLGSGKWGAGVTAVALKQTGAWTFGGLGNHIWSVAGDSDRADVNSTYLQPFMSYTTKSATSFALNTESTYNWETEQWSVPINLMVNQMIKLGKKQPAQIGLGVRYWAQAPDGGPEGWGLRLNFALLYPK</sequence>
<keyword evidence="3" id="KW-1185">Reference proteome</keyword>
<keyword evidence="1" id="KW-0732">Signal</keyword>
<dbReference type="KEGG" id="hat:RC74_18350"/>
<evidence type="ECO:0008006" key="4">
    <source>
        <dbReference type="Google" id="ProtNLM"/>
    </source>
</evidence>
<feature type="chain" id="PRO_5007443756" description="Transporter" evidence="1">
    <location>
        <begin position="21"/>
        <end position="265"/>
    </location>
</feature>
<dbReference type="AlphaFoldDB" id="A0A126V626"/>
<evidence type="ECO:0000256" key="1">
    <source>
        <dbReference type="SAM" id="SignalP"/>
    </source>
</evidence>
<dbReference type="Proteomes" id="UP000070371">
    <property type="component" value="Chromosome"/>
</dbReference>
<feature type="signal peptide" evidence="1">
    <location>
        <begin position="1"/>
        <end position="20"/>
    </location>
</feature>